<evidence type="ECO:0000256" key="1">
    <source>
        <dbReference type="ARBA" id="ARBA00023015"/>
    </source>
</evidence>
<name>A0ABS9ZWL5_9SPHI</name>
<feature type="transmembrane region" description="Helical" evidence="4">
    <location>
        <begin position="187"/>
        <end position="210"/>
    </location>
</feature>
<dbReference type="InterPro" id="IPR018062">
    <property type="entry name" value="HTH_AraC-typ_CS"/>
</dbReference>
<organism evidence="6 7">
    <name type="scientific">Pedobacter montanisoli</name>
    <dbReference type="NCBI Taxonomy" id="2923277"/>
    <lineage>
        <taxon>Bacteria</taxon>
        <taxon>Pseudomonadati</taxon>
        <taxon>Bacteroidota</taxon>
        <taxon>Sphingobacteriia</taxon>
        <taxon>Sphingobacteriales</taxon>
        <taxon>Sphingobacteriaceae</taxon>
        <taxon>Pedobacter</taxon>
    </lineage>
</organism>
<protein>
    <submittedName>
        <fullName evidence="6">Helix-turn-helix domain-containing protein</fullName>
    </submittedName>
</protein>
<comment type="caution">
    <text evidence="6">The sequence shown here is derived from an EMBL/GenBank/DDBJ whole genome shotgun (WGS) entry which is preliminary data.</text>
</comment>
<dbReference type="RefSeq" id="WP_243361387.1">
    <property type="nucleotide sequence ID" value="NZ_JALGBH010000002.1"/>
</dbReference>
<dbReference type="PROSITE" id="PS00041">
    <property type="entry name" value="HTH_ARAC_FAMILY_1"/>
    <property type="match status" value="1"/>
</dbReference>
<feature type="transmembrane region" description="Helical" evidence="4">
    <location>
        <begin position="68"/>
        <end position="88"/>
    </location>
</feature>
<evidence type="ECO:0000313" key="6">
    <source>
        <dbReference type="EMBL" id="MCJ0742691.1"/>
    </source>
</evidence>
<evidence type="ECO:0000256" key="2">
    <source>
        <dbReference type="ARBA" id="ARBA00023125"/>
    </source>
</evidence>
<accession>A0ABS9ZWL5</accession>
<proteinExistence type="predicted"/>
<dbReference type="PANTHER" id="PTHR43280:SF29">
    <property type="entry name" value="ARAC-FAMILY TRANSCRIPTIONAL REGULATOR"/>
    <property type="match status" value="1"/>
</dbReference>
<feature type="transmembrane region" description="Helical" evidence="4">
    <location>
        <begin position="100"/>
        <end position="120"/>
    </location>
</feature>
<reference evidence="6" key="1">
    <citation type="submission" date="2022-03" db="EMBL/GenBank/DDBJ databases">
        <authorList>
            <person name="Woo C.Y."/>
        </authorList>
    </citation>
    <scope>NUCLEOTIDE SEQUENCE</scope>
    <source>
        <strain evidence="6">CYS-01</strain>
    </source>
</reference>
<dbReference type="EMBL" id="JALGBH010000002">
    <property type="protein sequence ID" value="MCJ0742691.1"/>
    <property type="molecule type" value="Genomic_DNA"/>
</dbReference>
<evidence type="ECO:0000256" key="3">
    <source>
        <dbReference type="ARBA" id="ARBA00023163"/>
    </source>
</evidence>
<keyword evidence="4" id="KW-0472">Membrane</keyword>
<sequence>MYSNVSPSFSFYLSLFCWAHLWFFAVVLAVKRNNHTANRFLALFLFCFSFIHVQHVLLQMGWLSHIPFFDPLCGVILSGLGPLFYFYTRALTAQPLVKKDAFHLLIVLPAVIHLLMLLFSKKGESLADYYYTGTAEAKRYTSINVLLLCGMLLCFTVYLLASINVINRYLKKINQTYARSEELRLKWFRDIVIALLAFSFLLVPFTLYYANVSQSSLILGYFSTLIYFIIVLKSLNTSVLFNNSLTPDPQPKAITEKHKYQNSFQTSESIDRLGQQIEDFLAQNPLLYDEDLSLKQMADTLNIPPYILSEAINRYFEKSFFELINTARIEKAKTELLCMESANITIEAVGYNCGFGSKAAFYRAFKKTTGLTPTAYLKEQELTCP</sequence>
<feature type="domain" description="HTH araC/xylS-type" evidence="5">
    <location>
        <begin position="271"/>
        <end position="379"/>
    </location>
</feature>
<evidence type="ECO:0000313" key="7">
    <source>
        <dbReference type="Proteomes" id="UP001165460"/>
    </source>
</evidence>
<feature type="transmembrane region" description="Helical" evidence="4">
    <location>
        <begin position="216"/>
        <end position="235"/>
    </location>
</feature>
<keyword evidence="4" id="KW-1133">Transmembrane helix</keyword>
<dbReference type="Proteomes" id="UP001165460">
    <property type="component" value="Unassembled WGS sequence"/>
</dbReference>
<dbReference type="InterPro" id="IPR009057">
    <property type="entry name" value="Homeodomain-like_sf"/>
</dbReference>
<dbReference type="SUPFAM" id="SSF46689">
    <property type="entry name" value="Homeodomain-like"/>
    <property type="match status" value="1"/>
</dbReference>
<dbReference type="SMART" id="SM00342">
    <property type="entry name" value="HTH_ARAC"/>
    <property type="match status" value="1"/>
</dbReference>
<dbReference type="Pfam" id="PF12833">
    <property type="entry name" value="HTH_18"/>
    <property type="match status" value="1"/>
</dbReference>
<keyword evidence="2" id="KW-0238">DNA-binding</keyword>
<gene>
    <name evidence="6" type="ORF">MMF97_08210</name>
</gene>
<evidence type="ECO:0000256" key="4">
    <source>
        <dbReference type="SAM" id="Phobius"/>
    </source>
</evidence>
<dbReference type="PANTHER" id="PTHR43280">
    <property type="entry name" value="ARAC-FAMILY TRANSCRIPTIONAL REGULATOR"/>
    <property type="match status" value="1"/>
</dbReference>
<keyword evidence="7" id="KW-1185">Reference proteome</keyword>
<dbReference type="Gene3D" id="1.10.10.60">
    <property type="entry name" value="Homeodomain-like"/>
    <property type="match status" value="2"/>
</dbReference>
<evidence type="ECO:0000259" key="5">
    <source>
        <dbReference type="PROSITE" id="PS01124"/>
    </source>
</evidence>
<feature type="transmembrane region" description="Helical" evidence="4">
    <location>
        <begin position="140"/>
        <end position="166"/>
    </location>
</feature>
<dbReference type="InterPro" id="IPR018060">
    <property type="entry name" value="HTH_AraC"/>
</dbReference>
<dbReference type="PROSITE" id="PS01124">
    <property type="entry name" value="HTH_ARAC_FAMILY_2"/>
    <property type="match status" value="1"/>
</dbReference>
<feature type="transmembrane region" description="Helical" evidence="4">
    <location>
        <begin position="42"/>
        <end position="62"/>
    </location>
</feature>
<keyword evidence="1" id="KW-0805">Transcription regulation</keyword>
<keyword evidence="4" id="KW-0812">Transmembrane</keyword>
<keyword evidence="3" id="KW-0804">Transcription</keyword>
<feature type="transmembrane region" description="Helical" evidence="4">
    <location>
        <begin position="12"/>
        <end position="30"/>
    </location>
</feature>